<evidence type="ECO:0000256" key="2">
    <source>
        <dbReference type="SAM" id="MobiDB-lite"/>
    </source>
</evidence>
<reference evidence="3" key="1">
    <citation type="submission" date="2021-01" db="UniProtKB">
        <authorList>
            <consortium name="EnsemblMetazoa"/>
        </authorList>
    </citation>
    <scope>IDENTIFICATION</scope>
</reference>
<dbReference type="RefSeq" id="XP_066933863.1">
    <property type="nucleotide sequence ID" value="XM_067077762.1"/>
</dbReference>
<feature type="coiled-coil region" evidence="1">
    <location>
        <begin position="342"/>
        <end position="401"/>
    </location>
</feature>
<feature type="compositionally biased region" description="Polar residues" evidence="2">
    <location>
        <begin position="227"/>
        <end position="241"/>
    </location>
</feature>
<proteinExistence type="predicted"/>
<sequence length="621" mass="70279">MENAGALDMSAKRLAGDAVLQSEREEEEIIDRLAAKVIGDSFREGLDTTAKRLSEEEVLQQSVSEKAEIVTTARRISDLVLEQSIREVETEIDMEAKLLASKILAHVINDEVGLAAANNMMDGYASMSDPYHSVDTTAKHHTSKEVQCVNNKIVIAAKKTSPSPIDVEGLNCDEELLNLTVKTIIDKVLKKVVEEDILNSINNTKKKGDDNVNAGDSVVQQDEVPLNQETPVGKSNITKENATALPPKQSQNSVDQDQTKSEESIPQNRESSEGESKSDTENATVSLGECSNSKESATATPKRSWTKVNPSQNTEEGLEYVVYDILKDVDRNEGFYCEDSTNARELEQRRAARQLKRALEVERLALSKSLETQMARRRSATMKVQRQAEEFQKRMEEIQEMDVNFENHPELYAAEAIIDEESDDSEPEIAETDDGGVYADVFQLVDMTPISTFGALPAPEEVNFTEWQTPISMFIDCYLYKREILRGRFPVKRMRYIKQKAAERRKRSKEERDAKKNNALCLADLRAEGEIIEDQCQMIDRERRIHLYTDKPKMAQNIQSNTGPVINETANVKRPSRWKRVKRAIRNCLKLRGHSRRRVSDDEIIDRKLKEVKRLLDGLSE</sequence>
<feature type="region of interest" description="Disordered" evidence="2">
    <location>
        <begin position="202"/>
        <end position="312"/>
    </location>
</feature>
<dbReference type="AlphaFoldDB" id="A0A7M5WUY8"/>
<organism evidence="3 4">
    <name type="scientific">Clytia hemisphaerica</name>
    <dbReference type="NCBI Taxonomy" id="252671"/>
    <lineage>
        <taxon>Eukaryota</taxon>
        <taxon>Metazoa</taxon>
        <taxon>Cnidaria</taxon>
        <taxon>Hydrozoa</taxon>
        <taxon>Hydroidolina</taxon>
        <taxon>Leptothecata</taxon>
        <taxon>Obeliida</taxon>
        <taxon>Clytiidae</taxon>
        <taxon>Clytia</taxon>
    </lineage>
</organism>
<dbReference type="EnsemblMetazoa" id="CLYHEMT013501.1">
    <property type="protein sequence ID" value="CLYHEMP013501.1"/>
    <property type="gene ID" value="CLYHEMG013501"/>
</dbReference>
<name>A0A7M5WUY8_9CNID</name>
<dbReference type="GeneID" id="136821539"/>
<keyword evidence="4" id="KW-1185">Reference proteome</keyword>
<dbReference type="Proteomes" id="UP000594262">
    <property type="component" value="Unplaced"/>
</dbReference>
<feature type="compositionally biased region" description="Polar residues" evidence="2">
    <location>
        <begin position="281"/>
        <end position="312"/>
    </location>
</feature>
<evidence type="ECO:0000313" key="4">
    <source>
        <dbReference type="Proteomes" id="UP000594262"/>
    </source>
</evidence>
<evidence type="ECO:0000313" key="3">
    <source>
        <dbReference type="EnsemblMetazoa" id="CLYHEMP013501.1"/>
    </source>
</evidence>
<evidence type="ECO:0000256" key="1">
    <source>
        <dbReference type="SAM" id="Coils"/>
    </source>
</evidence>
<accession>A0A7M5WUY8</accession>
<keyword evidence="1" id="KW-0175">Coiled coil</keyword>
<feature type="compositionally biased region" description="Basic and acidic residues" evidence="2">
    <location>
        <begin position="270"/>
        <end position="280"/>
    </location>
</feature>
<protein>
    <submittedName>
        <fullName evidence="3">Uncharacterized protein</fullName>
    </submittedName>
</protein>